<dbReference type="Proteomes" id="UP000751614">
    <property type="component" value="Unassembled WGS sequence"/>
</dbReference>
<feature type="transmembrane region" description="Helical" evidence="1">
    <location>
        <begin position="6"/>
        <end position="23"/>
    </location>
</feature>
<comment type="caution">
    <text evidence="2">The sequence shown here is derived from an EMBL/GenBank/DDBJ whole genome shotgun (WGS) entry which is preliminary data.</text>
</comment>
<proteinExistence type="predicted"/>
<evidence type="ECO:0000313" key="3">
    <source>
        <dbReference type="Proteomes" id="UP000751614"/>
    </source>
</evidence>
<dbReference type="Pfam" id="PF19617">
    <property type="entry name" value="DUF6122"/>
    <property type="match status" value="1"/>
</dbReference>
<organism evidence="2 3">
    <name type="scientific">Flagellimonas algicola</name>
    <dbReference type="NCBI Taxonomy" id="2583815"/>
    <lineage>
        <taxon>Bacteria</taxon>
        <taxon>Pseudomonadati</taxon>
        <taxon>Bacteroidota</taxon>
        <taxon>Flavobacteriia</taxon>
        <taxon>Flavobacteriales</taxon>
        <taxon>Flavobacteriaceae</taxon>
        <taxon>Flagellimonas</taxon>
    </lineage>
</organism>
<gene>
    <name evidence="2" type="ORF">FGG15_05950</name>
</gene>
<keyword evidence="1" id="KW-0812">Transmembrane</keyword>
<keyword evidence="1" id="KW-1133">Transmembrane helix</keyword>
<feature type="transmembrane region" description="Helical" evidence="1">
    <location>
        <begin position="59"/>
        <end position="78"/>
    </location>
</feature>
<keyword evidence="1" id="KW-0472">Membrane</keyword>
<dbReference type="RefSeq" id="WP_138834204.1">
    <property type="nucleotide sequence ID" value="NZ_VCNI01000001.1"/>
</dbReference>
<protein>
    <recommendedName>
        <fullName evidence="4">LexA-binding, inner membrane-associated hydrolase</fullName>
    </recommendedName>
</protein>
<reference evidence="2 3" key="1">
    <citation type="submission" date="2019-05" db="EMBL/GenBank/DDBJ databases">
        <title>Flagellimonas sp. AsT0115, sp. nov., isolated from a marine red algae, Asparagopsis taxiformis.</title>
        <authorList>
            <person name="Kim J."/>
            <person name="Jeong S.E."/>
            <person name="Jeon C.O."/>
        </authorList>
    </citation>
    <scope>NUCLEOTIDE SEQUENCE [LARGE SCALE GENOMIC DNA]</scope>
    <source>
        <strain evidence="2 3">AsT0115</strain>
    </source>
</reference>
<dbReference type="InterPro" id="IPR046125">
    <property type="entry name" value="DUF6122"/>
</dbReference>
<evidence type="ECO:0000313" key="2">
    <source>
        <dbReference type="EMBL" id="TMU57089.1"/>
    </source>
</evidence>
<keyword evidence="3" id="KW-1185">Reference proteome</keyword>
<feature type="transmembrane region" description="Helical" evidence="1">
    <location>
        <begin position="30"/>
        <end position="47"/>
    </location>
</feature>
<evidence type="ECO:0008006" key="4">
    <source>
        <dbReference type="Google" id="ProtNLM"/>
    </source>
</evidence>
<sequence length="106" mass="12433">MLRFIIHYGVHFVIPFLIGFLWFKKDRLKISLILLAGIVIDIDHLWANPVFDPNRCSINFHPLHTYWAILVYCILPFFRPTRLIGLALIIHIIADMLDCLMICLES</sequence>
<evidence type="ECO:0000256" key="1">
    <source>
        <dbReference type="SAM" id="Phobius"/>
    </source>
</evidence>
<accession>A0ABY2WQ35</accession>
<dbReference type="EMBL" id="VCNI01000001">
    <property type="protein sequence ID" value="TMU57089.1"/>
    <property type="molecule type" value="Genomic_DNA"/>
</dbReference>
<name>A0ABY2WQ35_9FLAO</name>